<dbReference type="PANTHER" id="PTHR43247:SF1">
    <property type="entry name" value="PHOSPHOSERINE AMINOTRANSFERASE"/>
    <property type="match status" value="1"/>
</dbReference>
<reference evidence="13" key="1">
    <citation type="submission" date="2021-12" db="EMBL/GenBank/DDBJ databases">
        <title>Convergent genome expansion in fungi linked to evolution of root-endophyte symbiosis.</title>
        <authorList>
            <consortium name="DOE Joint Genome Institute"/>
            <person name="Ke Y.-H."/>
            <person name="Bonito G."/>
            <person name="Liao H.-L."/>
            <person name="Looney B."/>
            <person name="Rojas-Flechas A."/>
            <person name="Nash J."/>
            <person name="Hameed K."/>
            <person name="Schadt C."/>
            <person name="Martin F."/>
            <person name="Crous P.W."/>
            <person name="Miettinen O."/>
            <person name="Magnuson J.K."/>
            <person name="Labbe J."/>
            <person name="Jacobson D."/>
            <person name="Doktycz M.J."/>
            <person name="Veneault-Fourrey C."/>
            <person name="Kuo A."/>
            <person name="Mondo S."/>
            <person name="Calhoun S."/>
            <person name="Riley R."/>
            <person name="Ohm R."/>
            <person name="LaButti K."/>
            <person name="Andreopoulos B."/>
            <person name="Pangilinan J."/>
            <person name="Nolan M."/>
            <person name="Tritt A."/>
            <person name="Clum A."/>
            <person name="Lipzen A."/>
            <person name="Daum C."/>
            <person name="Barry K."/>
            <person name="Grigoriev I.V."/>
            <person name="Vilgalys R."/>
        </authorList>
    </citation>
    <scope>NUCLEOTIDE SEQUENCE</scope>
    <source>
        <strain evidence="13">PMI_201</strain>
    </source>
</reference>
<accession>A0AAD4KUF3</accession>
<dbReference type="InterPro" id="IPR015421">
    <property type="entry name" value="PyrdxlP-dep_Trfase_major"/>
</dbReference>
<keyword evidence="8" id="KW-0663">Pyridoxal phosphate</keyword>
<dbReference type="NCBIfam" id="NF003764">
    <property type="entry name" value="PRK05355.1"/>
    <property type="match status" value="1"/>
</dbReference>
<dbReference type="GO" id="GO:0004648">
    <property type="term" value="F:O-phospho-L-serine:2-oxoglutarate aminotransferase activity"/>
    <property type="evidence" value="ECO:0007669"/>
    <property type="project" value="UniProtKB-EC"/>
</dbReference>
<dbReference type="InterPro" id="IPR015424">
    <property type="entry name" value="PyrdxlP-dep_Trfase"/>
</dbReference>
<evidence type="ECO:0000256" key="10">
    <source>
        <dbReference type="ARBA" id="ARBA00047630"/>
    </source>
</evidence>
<organism evidence="13 14">
    <name type="scientific">Talaromyces proteolyticus</name>
    <dbReference type="NCBI Taxonomy" id="1131652"/>
    <lineage>
        <taxon>Eukaryota</taxon>
        <taxon>Fungi</taxon>
        <taxon>Dikarya</taxon>
        <taxon>Ascomycota</taxon>
        <taxon>Pezizomycotina</taxon>
        <taxon>Eurotiomycetes</taxon>
        <taxon>Eurotiomycetidae</taxon>
        <taxon>Eurotiales</taxon>
        <taxon>Trichocomaceae</taxon>
        <taxon>Talaromyces</taxon>
        <taxon>Talaromyces sect. Bacilispori</taxon>
    </lineage>
</organism>
<feature type="domain" description="Aminotransferase class V" evidence="12">
    <location>
        <begin position="7"/>
        <end position="141"/>
    </location>
</feature>
<dbReference type="Gene3D" id="3.90.1150.10">
    <property type="entry name" value="Aspartate Aminotransferase, domain 1"/>
    <property type="match status" value="1"/>
</dbReference>
<keyword evidence="7" id="KW-0808">Transferase</keyword>
<dbReference type="GO" id="GO:0030170">
    <property type="term" value="F:pyridoxal phosphate binding"/>
    <property type="evidence" value="ECO:0007669"/>
    <property type="project" value="TreeGrafter"/>
</dbReference>
<dbReference type="Proteomes" id="UP001201262">
    <property type="component" value="Unassembled WGS sequence"/>
</dbReference>
<dbReference type="FunFam" id="3.90.1150.10:FF:000006">
    <property type="entry name" value="Phosphoserine aminotransferase"/>
    <property type="match status" value="1"/>
</dbReference>
<evidence type="ECO:0000256" key="11">
    <source>
        <dbReference type="ARBA" id="ARBA00049007"/>
    </source>
</evidence>
<evidence type="ECO:0000256" key="5">
    <source>
        <dbReference type="ARBA" id="ARBA00022576"/>
    </source>
</evidence>
<evidence type="ECO:0000313" key="13">
    <source>
        <dbReference type="EMBL" id="KAH8698619.1"/>
    </source>
</evidence>
<evidence type="ECO:0000256" key="9">
    <source>
        <dbReference type="ARBA" id="ARBA00023299"/>
    </source>
</evidence>
<dbReference type="HAMAP" id="MF_00160">
    <property type="entry name" value="SerC_aminotrans_5"/>
    <property type="match status" value="1"/>
</dbReference>
<evidence type="ECO:0000259" key="12">
    <source>
        <dbReference type="Pfam" id="PF00266"/>
    </source>
</evidence>
<dbReference type="Pfam" id="PF00266">
    <property type="entry name" value="Aminotran_5"/>
    <property type="match status" value="2"/>
</dbReference>
<keyword evidence="9" id="KW-0718">Serine biosynthesis</keyword>
<dbReference type="EC" id="2.6.1.52" evidence="4"/>
<name>A0AAD4KUF3_9EURO</name>
<dbReference type="PIRSF" id="PIRSF000525">
    <property type="entry name" value="SerC"/>
    <property type="match status" value="1"/>
</dbReference>
<evidence type="ECO:0000256" key="8">
    <source>
        <dbReference type="ARBA" id="ARBA00022898"/>
    </source>
</evidence>
<evidence type="ECO:0000256" key="1">
    <source>
        <dbReference type="ARBA" id="ARBA00001933"/>
    </source>
</evidence>
<dbReference type="InterPro" id="IPR022278">
    <property type="entry name" value="Pser_aminoTfrase"/>
</dbReference>
<evidence type="ECO:0000256" key="4">
    <source>
        <dbReference type="ARBA" id="ARBA00013030"/>
    </source>
</evidence>
<comment type="pathway">
    <text evidence="2">Amino-acid biosynthesis; L-serine biosynthesis; L-serine from 3-phospho-D-glycerate: step 2/3.</text>
</comment>
<dbReference type="AlphaFoldDB" id="A0AAD4KUF3"/>
<comment type="catalytic activity">
    <reaction evidence="11">
        <text>O-phospho-L-serine + 2-oxoglutarate = 3-phosphooxypyruvate + L-glutamate</text>
        <dbReference type="Rhea" id="RHEA:14329"/>
        <dbReference type="ChEBI" id="CHEBI:16810"/>
        <dbReference type="ChEBI" id="CHEBI:18110"/>
        <dbReference type="ChEBI" id="CHEBI:29985"/>
        <dbReference type="ChEBI" id="CHEBI:57524"/>
        <dbReference type="EC" id="2.6.1.52"/>
    </reaction>
</comment>
<evidence type="ECO:0000256" key="3">
    <source>
        <dbReference type="ARBA" id="ARBA00006904"/>
    </source>
</evidence>
<dbReference type="Gene3D" id="3.40.640.10">
    <property type="entry name" value="Type I PLP-dependent aspartate aminotransferase-like (Major domain)"/>
    <property type="match status" value="1"/>
</dbReference>
<keyword evidence="14" id="KW-1185">Reference proteome</keyword>
<dbReference type="SUPFAM" id="SSF53383">
    <property type="entry name" value="PLP-dependent transferases"/>
    <property type="match status" value="1"/>
</dbReference>
<evidence type="ECO:0000256" key="2">
    <source>
        <dbReference type="ARBA" id="ARBA00005099"/>
    </source>
</evidence>
<dbReference type="RefSeq" id="XP_046073083.1">
    <property type="nucleotide sequence ID" value="XM_046209487.1"/>
</dbReference>
<dbReference type="EMBL" id="JAJTJA010000005">
    <property type="protein sequence ID" value="KAH8698619.1"/>
    <property type="molecule type" value="Genomic_DNA"/>
</dbReference>
<dbReference type="InterPro" id="IPR015422">
    <property type="entry name" value="PyrdxlP-dep_Trfase_small"/>
</dbReference>
<evidence type="ECO:0000313" key="14">
    <source>
        <dbReference type="Proteomes" id="UP001201262"/>
    </source>
</evidence>
<protein>
    <recommendedName>
        <fullName evidence="4">phosphoserine transaminase</fullName>
        <ecNumber evidence="4">2.6.1.52</ecNumber>
    </recommendedName>
</protein>
<sequence>MKREDVVYFGAGPAALPTDVLATAAEALQNYQETGLGVAEHSHRSQLAADIVNNMKADLVDFLNVPASHEVLIMHGGGSGQFDATIYNTISIWVEKQRQNIIQSKANASDAEVLEQLQQKVKADLHLDYLVTGSWSLKASQEAVRLLGPDYVNVASDSRKINDGKFGKIAEESAWKLSDRPAMIYLCENETVDGVEWPHFPKVLQSKAADDETVIVGDFSSTILSRRIPFEYFSIVFFGAQKNLGSTGITPVIVRKDLVSLLTGKNTAELIRKLGLPVPPTILDYSVIAKNNSLYNTLSIFDVFVAGQVLKKLLASFPDKVQGQEVVAGRKSALLYNTLDAYPEVYRVVPDKAVRSRMNICFRVIKGGNVDEAEKAFLKGANDRALLGLKGHRSVGGIRASNYNAIPEAGVEKLAAYLKEFATTA</sequence>
<comment type="caution">
    <text evidence="13">The sequence shown here is derived from an EMBL/GenBank/DDBJ whole genome shotgun (WGS) entry which is preliminary data.</text>
</comment>
<comment type="cofactor">
    <cofactor evidence="1">
        <name>pyridoxal 5'-phosphate</name>
        <dbReference type="ChEBI" id="CHEBI:597326"/>
    </cofactor>
</comment>
<comment type="catalytic activity">
    <reaction evidence="10">
        <text>4-(phosphooxy)-L-threonine + 2-oxoglutarate = (R)-3-hydroxy-2-oxo-4-phosphooxybutanoate + L-glutamate</text>
        <dbReference type="Rhea" id="RHEA:16573"/>
        <dbReference type="ChEBI" id="CHEBI:16810"/>
        <dbReference type="ChEBI" id="CHEBI:29985"/>
        <dbReference type="ChEBI" id="CHEBI:58452"/>
        <dbReference type="ChEBI" id="CHEBI:58538"/>
        <dbReference type="EC" id="2.6.1.52"/>
    </reaction>
</comment>
<dbReference type="InterPro" id="IPR000192">
    <property type="entry name" value="Aminotrans_V_dom"/>
</dbReference>
<feature type="domain" description="Aminotransferase class V" evidence="12">
    <location>
        <begin position="169"/>
        <end position="414"/>
    </location>
</feature>
<dbReference type="PANTHER" id="PTHR43247">
    <property type="entry name" value="PHOSPHOSERINE AMINOTRANSFERASE"/>
    <property type="match status" value="1"/>
</dbReference>
<gene>
    <name evidence="13" type="ORF">BGW36DRAFT_148897</name>
</gene>
<evidence type="ECO:0000256" key="7">
    <source>
        <dbReference type="ARBA" id="ARBA00022679"/>
    </source>
</evidence>
<keyword evidence="6" id="KW-0028">Amino-acid biosynthesis</keyword>
<dbReference type="GeneID" id="70239774"/>
<comment type="similarity">
    <text evidence="3">Belongs to the class-V pyridoxal-phosphate-dependent aminotransferase family. SerC subfamily.</text>
</comment>
<dbReference type="GO" id="GO:0006564">
    <property type="term" value="P:L-serine biosynthetic process"/>
    <property type="evidence" value="ECO:0007669"/>
    <property type="project" value="UniProtKB-KW"/>
</dbReference>
<evidence type="ECO:0000256" key="6">
    <source>
        <dbReference type="ARBA" id="ARBA00022605"/>
    </source>
</evidence>
<proteinExistence type="inferred from homology"/>
<keyword evidence="5 13" id="KW-0032">Aminotransferase</keyword>
<dbReference type="GO" id="GO:0005737">
    <property type="term" value="C:cytoplasm"/>
    <property type="evidence" value="ECO:0007669"/>
    <property type="project" value="TreeGrafter"/>
</dbReference>